<gene>
    <name evidence="1" type="ORF">RRG08_033445</name>
</gene>
<reference evidence="1" key="1">
    <citation type="journal article" date="2023" name="G3 (Bethesda)">
        <title>A reference genome for the long-term kleptoplast-retaining sea slug Elysia crispata morphotype clarki.</title>
        <authorList>
            <person name="Eastman K.E."/>
            <person name="Pendleton A.L."/>
            <person name="Shaikh M.A."/>
            <person name="Suttiyut T."/>
            <person name="Ogas R."/>
            <person name="Tomko P."/>
            <person name="Gavelis G."/>
            <person name="Widhalm J.R."/>
            <person name="Wisecaver J.H."/>
        </authorList>
    </citation>
    <scope>NUCLEOTIDE SEQUENCE</scope>
    <source>
        <strain evidence="1">ECLA1</strain>
    </source>
</reference>
<dbReference type="Proteomes" id="UP001283361">
    <property type="component" value="Unassembled WGS sequence"/>
</dbReference>
<keyword evidence="2" id="KW-1185">Reference proteome</keyword>
<evidence type="ECO:0000313" key="2">
    <source>
        <dbReference type="Proteomes" id="UP001283361"/>
    </source>
</evidence>
<organism evidence="1 2">
    <name type="scientific">Elysia crispata</name>
    <name type="common">lettuce slug</name>
    <dbReference type="NCBI Taxonomy" id="231223"/>
    <lineage>
        <taxon>Eukaryota</taxon>
        <taxon>Metazoa</taxon>
        <taxon>Spiralia</taxon>
        <taxon>Lophotrochozoa</taxon>
        <taxon>Mollusca</taxon>
        <taxon>Gastropoda</taxon>
        <taxon>Heterobranchia</taxon>
        <taxon>Euthyneura</taxon>
        <taxon>Panpulmonata</taxon>
        <taxon>Sacoglossa</taxon>
        <taxon>Placobranchoidea</taxon>
        <taxon>Plakobranchidae</taxon>
        <taxon>Elysia</taxon>
    </lineage>
</organism>
<sequence>MPSKTPQNIVIFSRDIKIFSSGSISKGEYRIGSSVSALVFACPLLSKHTAWISLIRDSTVQFPCKGCRVPSHPLILAILFLPSKLSDPHEDKGRHVVSDLVQHHGLQALCTERRHSGKVSCNLEQQPSLIFTTLSIRLRLETVVCVAGVIVPDVDIPTLGSPPVRVHGLSSLASLPQQFWSSEAAQIWRANNVFRAGPGRANTGSLQQAGLVFAHRPPTQTW</sequence>
<protein>
    <submittedName>
        <fullName evidence="1">Uncharacterized protein</fullName>
    </submittedName>
</protein>
<proteinExistence type="predicted"/>
<comment type="caution">
    <text evidence="1">The sequence shown here is derived from an EMBL/GenBank/DDBJ whole genome shotgun (WGS) entry which is preliminary data.</text>
</comment>
<accession>A0AAE1ATW0</accession>
<dbReference type="AlphaFoldDB" id="A0AAE1ATW0"/>
<dbReference type="EMBL" id="JAWDGP010001166">
    <property type="protein sequence ID" value="KAK3793868.1"/>
    <property type="molecule type" value="Genomic_DNA"/>
</dbReference>
<evidence type="ECO:0000313" key="1">
    <source>
        <dbReference type="EMBL" id="KAK3793868.1"/>
    </source>
</evidence>
<name>A0AAE1ATW0_9GAST</name>